<comment type="caution">
    <text evidence="1">The sequence shown here is derived from an EMBL/GenBank/DDBJ whole genome shotgun (WGS) entry which is preliminary data.</text>
</comment>
<dbReference type="EMBL" id="RHIB01000001">
    <property type="protein sequence ID" value="RNA69779.1"/>
    <property type="molecule type" value="Genomic_DNA"/>
</dbReference>
<dbReference type="OrthoDB" id="2989868at2"/>
<gene>
    <name evidence="1" type="ORF">EBO34_07545</name>
</gene>
<accession>A0A3M7TWY1</accession>
<dbReference type="RefSeq" id="WP_122897292.1">
    <property type="nucleotide sequence ID" value="NZ_RHIB01000001.1"/>
</dbReference>
<reference evidence="1 2" key="1">
    <citation type="submission" date="2018-10" db="EMBL/GenBank/DDBJ databases">
        <title>Bacillus Keqinensis sp. nov., a moderately halophilic bacterium isolated from a saline-alkaline lake.</title>
        <authorList>
            <person name="Wang H."/>
        </authorList>
    </citation>
    <scope>NUCLEOTIDE SEQUENCE [LARGE SCALE GENOMIC DNA]</scope>
    <source>
        <strain evidence="1 2">KQ-3</strain>
    </source>
</reference>
<evidence type="ECO:0000313" key="2">
    <source>
        <dbReference type="Proteomes" id="UP000278746"/>
    </source>
</evidence>
<keyword evidence="2" id="KW-1185">Reference proteome</keyword>
<sequence>MRVQCVMCNIVEDIDDYSPLAKKLRNRPIHTYMCDKCHNRIEKRTNERKATGNFKTYEEKKDEDEWLI</sequence>
<dbReference type="Pfam" id="PF09963">
    <property type="entry name" value="DUF2197"/>
    <property type="match status" value="1"/>
</dbReference>
<name>A0A3M7TWY1_9BACI</name>
<proteinExistence type="predicted"/>
<dbReference type="AlphaFoldDB" id="A0A3M7TWY1"/>
<protein>
    <submittedName>
        <fullName evidence="1">DUF2197 domain-containing protein</fullName>
    </submittedName>
</protein>
<dbReference type="InterPro" id="IPR019241">
    <property type="entry name" value="DUF2197"/>
</dbReference>
<dbReference type="Proteomes" id="UP000278746">
    <property type="component" value="Unassembled WGS sequence"/>
</dbReference>
<organism evidence="1 2">
    <name type="scientific">Alteribacter keqinensis</name>
    <dbReference type="NCBI Taxonomy" id="2483800"/>
    <lineage>
        <taxon>Bacteria</taxon>
        <taxon>Bacillati</taxon>
        <taxon>Bacillota</taxon>
        <taxon>Bacilli</taxon>
        <taxon>Bacillales</taxon>
        <taxon>Bacillaceae</taxon>
        <taxon>Alteribacter</taxon>
    </lineage>
</organism>
<evidence type="ECO:0000313" key="1">
    <source>
        <dbReference type="EMBL" id="RNA69779.1"/>
    </source>
</evidence>